<gene>
    <name evidence="1" type="ORF">IQ249_25025</name>
</gene>
<dbReference type="AlphaFoldDB" id="A0A8J7E0X8"/>
<protein>
    <submittedName>
        <fullName evidence="1">Uncharacterized protein</fullName>
    </submittedName>
</protein>
<keyword evidence="2" id="KW-1185">Reference proteome</keyword>
<proteinExistence type="predicted"/>
<comment type="caution">
    <text evidence="1">The sequence shown here is derived from an EMBL/GenBank/DDBJ whole genome shotgun (WGS) entry which is preliminary data.</text>
</comment>
<reference evidence="1" key="1">
    <citation type="submission" date="2020-10" db="EMBL/GenBank/DDBJ databases">
        <authorList>
            <person name="Castelo-Branco R."/>
            <person name="Eusebio N."/>
            <person name="Adriana R."/>
            <person name="Vieira A."/>
            <person name="Brugerolle De Fraissinette N."/>
            <person name="Rezende De Castro R."/>
            <person name="Schneider M.P."/>
            <person name="Vasconcelos V."/>
            <person name="Leao P.N."/>
        </authorList>
    </citation>
    <scope>NUCLEOTIDE SEQUENCE</scope>
    <source>
        <strain evidence="1">LEGE 07157</strain>
    </source>
</reference>
<dbReference type="EMBL" id="JADEWZ010000082">
    <property type="protein sequence ID" value="MBE9119123.1"/>
    <property type="molecule type" value="Genomic_DNA"/>
</dbReference>
<dbReference type="Proteomes" id="UP000654482">
    <property type="component" value="Unassembled WGS sequence"/>
</dbReference>
<organism evidence="1 2">
    <name type="scientific">Lusitaniella coriacea LEGE 07157</name>
    <dbReference type="NCBI Taxonomy" id="945747"/>
    <lineage>
        <taxon>Bacteria</taxon>
        <taxon>Bacillati</taxon>
        <taxon>Cyanobacteriota</taxon>
        <taxon>Cyanophyceae</taxon>
        <taxon>Spirulinales</taxon>
        <taxon>Lusitaniellaceae</taxon>
        <taxon>Lusitaniella</taxon>
    </lineage>
</organism>
<accession>A0A8J7E0X8</accession>
<evidence type="ECO:0000313" key="2">
    <source>
        <dbReference type="Proteomes" id="UP000654482"/>
    </source>
</evidence>
<evidence type="ECO:0000313" key="1">
    <source>
        <dbReference type="EMBL" id="MBE9119123.1"/>
    </source>
</evidence>
<sequence length="98" mass="11116">MGRLLGEMAKKDERLSLPALGEYYDDLLIVDAWINNRTKATQGQSLLCAKLQEREPRVRDRVEYLAQKRGVSASELWLQILKGEAQKISPADIEEEAS</sequence>
<name>A0A8J7E0X8_9CYAN</name>